<accession>A0A6J4R896</accession>
<sequence>GAVLRHPRRDHRRARRAPRRRSGTLPDLRLLLAKADPDRGRLRRRPTQGPPGRVARLLRRHTPRRPRQQPLRGRGARGTARGHARLPRERRAAKGVGEGAARPGRRSRRRRLRPPRLHSPLARRARSTPVGRVCRSRCAPRRHHQCPDSLPGRRVAAEGREQQPPPRLGKV</sequence>
<gene>
    <name evidence="2" type="ORF">AVDCRST_MAG58-2621</name>
</gene>
<name>A0A6J4R896_9ACTN</name>
<feature type="compositionally biased region" description="Basic residues" evidence="1">
    <location>
        <begin position="103"/>
        <end position="126"/>
    </location>
</feature>
<feature type="non-terminal residue" evidence="2">
    <location>
        <position position="1"/>
    </location>
</feature>
<organism evidence="2">
    <name type="scientific">uncultured Rubrobacteraceae bacterium</name>
    <dbReference type="NCBI Taxonomy" id="349277"/>
    <lineage>
        <taxon>Bacteria</taxon>
        <taxon>Bacillati</taxon>
        <taxon>Actinomycetota</taxon>
        <taxon>Rubrobacteria</taxon>
        <taxon>Rubrobacterales</taxon>
        <taxon>Rubrobacteraceae</taxon>
        <taxon>environmental samples</taxon>
    </lineage>
</organism>
<feature type="compositionally biased region" description="Basic residues" evidence="1">
    <location>
        <begin position="1"/>
        <end position="22"/>
    </location>
</feature>
<evidence type="ECO:0000313" key="2">
    <source>
        <dbReference type="EMBL" id="CAA9461842.1"/>
    </source>
</evidence>
<feature type="compositionally biased region" description="Basic residues" evidence="1">
    <location>
        <begin position="56"/>
        <end position="67"/>
    </location>
</feature>
<feature type="compositionally biased region" description="Basic residues" evidence="1">
    <location>
        <begin position="134"/>
        <end position="144"/>
    </location>
</feature>
<feature type="non-terminal residue" evidence="2">
    <location>
        <position position="171"/>
    </location>
</feature>
<dbReference type="AlphaFoldDB" id="A0A6J4R896"/>
<feature type="compositionally biased region" description="Low complexity" evidence="1">
    <location>
        <begin position="68"/>
        <end position="79"/>
    </location>
</feature>
<protein>
    <submittedName>
        <fullName evidence="2">Uncharacterized protein</fullName>
    </submittedName>
</protein>
<evidence type="ECO:0000256" key="1">
    <source>
        <dbReference type="SAM" id="MobiDB-lite"/>
    </source>
</evidence>
<reference evidence="2" key="1">
    <citation type="submission" date="2020-02" db="EMBL/GenBank/DDBJ databases">
        <authorList>
            <person name="Meier V. D."/>
        </authorList>
    </citation>
    <scope>NUCLEOTIDE SEQUENCE</scope>
    <source>
        <strain evidence="2">AVDCRST_MAG58</strain>
    </source>
</reference>
<feature type="region of interest" description="Disordered" evidence="1">
    <location>
        <begin position="1"/>
        <end position="171"/>
    </location>
</feature>
<dbReference type="EMBL" id="CADCVF010000056">
    <property type="protein sequence ID" value="CAA9461842.1"/>
    <property type="molecule type" value="Genomic_DNA"/>
</dbReference>
<proteinExistence type="predicted"/>